<dbReference type="EMBL" id="JACAZI010000016">
    <property type="protein sequence ID" value="KAF7343047.1"/>
    <property type="molecule type" value="Genomic_DNA"/>
</dbReference>
<keyword evidence="3" id="KW-1185">Reference proteome</keyword>
<feature type="compositionally biased region" description="Basic residues" evidence="1">
    <location>
        <begin position="313"/>
        <end position="332"/>
    </location>
</feature>
<feature type="region of interest" description="Disordered" evidence="1">
    <location>
        <begin position="273"/>
        <end position="344"/>
    </location>
</feature>
<gene>
    <name evidence="2" type="ORF">MVEN_01735000</name>
</gene>
<protein>
    <submittedName>
        <fullName evidence="2">DNA/RNA polymerase</fullName>
    </submittedName>
</protein>
<comment type="caution">
    <text evidence="2">The sequence shown here is derived from an EMBL/GenBank/DDBJ whole genome shotgun (WGS) entry which is preliminary data.</text>
</comment>
<name>A0A8H7CP33_9AGAR</name>
<evidence type="ECO:0000313" key="3">
    <source>
        <dbReference type="Proteomes" id="UP000620124"/>
    </source>
</evidence>
<dbReference type="Proteomes" id="UP000620124">
    <property type="component" value="Unassembled WGS sequence"/>
</dbReference>
<evidence type="ECO:0000256" key="1">
    <source>
        <dbReference type="SAM" id="MobiDB-lite"/>
    </source>
</evidence>
<dbReference type="AlphaFoldDB" id="A0A8H7CP33"/>
<reference evidence="2" key="1">
    <citation type="submission" date="2020-05" db="EMBL/GenBank/DDBJ databases">
        <title>Mycena genomes resolve the evolution of fungal bioluminescence.</title>
        <authorList>
            <person name="Tsai I.J."/>
        </authorList>
    </citation>
    <scope>NUCLEOTIDE SEQUENCE</scope>
    <source>
        <strain evidence="2">CCC161011</strain>
    </source>
</reference>
<feature type="compositionally biased region" description="Low complexity" evidence="1">
    <location>
        <begin position="369"/>
        <end position="414"/>
    </location>
</feature>
<proteinExistence type="predicted"/>
<feature type="region of interest" description="Disordered" evidence="1">
    <location>
        <begin position="72"/>
        <end position="95"/>
    </location>
</feature>
<accession>A0A8H7CP33</accession>
<organism evidence="2 3">
    <name type="scientific">Mycena venus</name>
    <dbReference type="NCBI Taxonomy" id="2733690"/>
    <lineage>
        <taxon>Eukaryota</taxon>
        <taxon>Fungi</taxon>
        <taxon>Dikarya</taxon>
        <taxon>Basidiomycota</taxon>
        <taxon>Agaricomycotina</taxon>
        <taxon>Agaricomycetes</taxon>
        <taxon>Agaricomycetidae</taxon>
        <taxon>Agaricales</taxon>
        <taxon>Marasmiineae</taxon>
        <taxon>Mycenaceae</taxon>
        <taxon>Mycena</taxon>
    </lineage>
</organism>
<sequence>MVSTRRATYEAPPPTPNRRRSLHQEAAEADAIPRGNLDSDMYWSGTGSWGNSASESAAVALSKGSASVLSGDSTKGWSIGSPEASSNSPAGGRIVPELSHSVVPCDLHHDAIPRTSSPSTAIGSSFSGVCDALDFVAVSSVKPEPDITSSSSIMIGLTSSRDETGLLPSCAQAQSAASASVPVAASSVPPAPDNSSVVTADDDRRVLVADTNSVSLPSFGPSANIIYRVPDDVVNQFVLPKRFARHVPDSENIFLDTSTRFFPLWFRQSIETGQDSTETRNSSDADFDSDMSSGVMVLYSPSSDEDEKPARASSKKAGKHRQKSGRRSRKSSQKASGNSAPKAPVARIPCLEVDTSIGKCLVPHRILPSSSSSSSSDSSSSSESSDSESSSSSNESSTNSAPHASASARASSKNKASKKRHEGRSKNLTKLLRSVKIKAPFVYDGSADFDKFEQWTYEVDTWIDFNSIPTRWAVRLIAAFVSGPASEYFMDFVATDHGSFKMKQIYSGLFEYCFPVEIRRNMRRDLLSARQHTDEKVRNFIRRVTRLSKRLGDVSDRQIVQIVWDGALSYLRLKWADAGFDFETSLLSALETAAKGYEVAETIRRIEAAKRAEAASAKSSGFQSSVKPPVSGVSSNTATKKLRLTQEERDQFTVASIVVRSDIPRTTVLRFMRLLLPRFVVELQLY</sequence>
<feature type="region of interest" description="Disordered" evidence="1">
    <location>
        <begin position="1"/>
        <end position="37"/>
    </location>
</feature>
<dbReference type="OrthoDB" id="3267748at2759"/>
<feature type="region of interest" description="Disordered" evidence="1">
    <location>
        <begin position="367"/>
        <end position="425"/>
    </location>
</feature>
<evidence type="ECO:0000313" key="2">
    <source>
        <dbReference type="EMBL" id="KAF7343047.1"/>
    </source>
</evidence>